<organism evidence="1 2">
    <name type="scientific">Streptomyces malaysiensis</name>
    <dbReference type="NCBI Taxonomy" id="92644"/>
    <lineage>
        <taxon>Bacteria</taxon>
        <taxon>Bacillati</taxon>
        <taxon>Actinomycetota</taxon>
        <taxon>Actinomycetes</taxon>
        <taxon>Kitasatosporales</taxon>
        <taxon>Streptomycetaceae</taxon>
        <taxon>Streptomyces</taxon>
        <taxon>Streptomyces violaceusniger group</taxon>
    </lineage>
</organism>
<dbReference type="EMBL" id="LJIW01000001">
    <property type="protein sequence ID" value="PNG97028.1"/>
    <property type="molecule type" value="Genomic_DNA"/>
</dbReference>
<comment type="caution">
    <text evidence="1">The sequence shown here is derived from an EMBL/GenBank/DDBJ whole genome shotgun (WGS) entry which is preliminary data.</text>
</comment>
<evidence type="ECO:0000313" key="2">
    <source>
        <dbReference type="Proteomes" id="UP000236520"/>
    </source>
</evidence>
<protein>
    <submittedName>
        <fullName evidence="1">Uncharacterized protein</fullName>
    </submittedName>
</protein>
<reference evidence="1 2" key="1">
    <citation type="submission" date="2015-09" db="EMBL/GenBank/DDBJ databases">
        <title>Genome sequence, genome mining and natural product profiling of a biocontrol bacterium Streptomyces malaysiensis F913.</title>
        <authorList>
            <person name="Xu Y."/>
            <person name="Wei J."/>
            <person name="Xie J."/>
            <person name="Li T."/>
            <person name="Zhou Z."/>
        </authorList>
    </citation>
    <scope>NUCLEOTIDE SEQUENCE [LARGE SCALE GENOMIC DNA]</scope>
    <source>
        <strain evidence="1 2">F913</strain>
    </source>
</reference>
<dbReference type="Proteomes" id="UP000236520">
    <property type="component" value="Unassembled WGS sequence"/>
</dbReference>
<name>A0A2J7Z9S0_STRMQ</name>
<keyword evidence="2" id="KW-1185">Reference proteome</keyword>
<gene>
    <name evidence="1" type="ORF">SMF913_13053</name>
</gene>
<dbReference type="AlphaFoldDB" id="A0A2J7Z9S0"/>
<evidence type="ECO:0000313" key="1">
    <source>
        <dbReference type="EMBL" id="PNG97028.1"/>
    </source>
</evidence>
<proteinExistence type="predicted"/>
<accession>A0A2J7Z9S0</accession>
<sequence>MGRAPQQAITEAVVDKQKAIKQAADAVMHCATSGFTPAADKAMEEAVQRAIAAGATYADIADYNAARRTTPSTTP</sequence>